<dbReference type="EMBL" id="CP050139">
    <property type="protein sequence ID" value="QIP36872.1"/>
    <property type="molecule type" value="Genomic_DNA"/>
</dbReference>
<evidence type="ECO:0000313" key="3">
    <source>
        <dbReference type="Proteomes" id="UP000502533"/>
    </source>
</evidence>
<name>A0A858JMG4_9PROT</name>
<proteinExistence type="predicted"/>
<accession>A0A858JMG4</accession>
<dbReference type="InterPro" id="IPR012337">
    <property type="entry name" value="RNaseH-like_sf"/>
</dbReference>
<feature type="domain" description="Integrase catalytic" evidence="1">
    <location>
        <begin position="136"/>
        <end position="326"/>
    </location>
</feature>
<dbReference type="NCBIfam" id="NF033546">
    <property type="entry name" value="transpos_IS21"/>
    <property type="match status" value="1"/>
</dbReference>
<dbReference type="InterPro" id="IPR036397">
    <property type="entry name" value="RNaseH_sf"/>
</dbReference>
<dbReference type="PANTHER" id="PTHR35004:SF7">
    <property type="entry name" value="INTEGRASE PROTEIN"/>
    <property type="match status" value="1"/>
</dbReference>
<dbReference type="Gene3D" id="3.30.420.10">
    <property type="entry name" value="Ribonuclease H-like superfamily/Ribonuclease H"/>
    <property type="match status" value="1"/>
</dbReference>
<organism evidence="2 3">
    <name type="scientific">Komagataeibacter rhaeticus</name>
    <dbReference type="NCBI Taxonomy" id="215221"/>
    <lineage>
        <taxon>Bacteria</taxon>
        <taxon>Pseudomonadati</taxon>
        <taxon>Pseudomonadota</taxon>
        <taxon>Alphaproteobacteria</taxon>
        <taxon>Acetobacterales</taxon>
        <taxon>Acetobacteraceae</taxon>
        <taxon>Komagataeibacter</taxon>
    </lineage>
</organism>
<gene>
    <name evidence="2" type="ORF">GWK63_02350</name>
</gene>
<dbReference type="AlphaFoldDB" id="A0A858JMG4"/>
<dbReference type="InterPro" id="IPR001584">
    <property type="entry name" value="Integrase_cat-core"/>
</dbReference>
<dbReference type="GO" id="GO:0015074">
    <property type="term" value="P:DNA integration"/>
    <property type="evidence" value="ECO:0007669"/>
    <property type="project" value="InterPro"/>
</dbReference>
<sequence length="521" mass="58645">MLGFFPRGEVPVPGRHINDHQVRLFMNSRRQFSIAASAAKAAISVASAYRLERDRRLPSEKTVPRSRRRPDPLADIFDTEVVPLLHASPGLRPIAIYAEMRRRHPDLPEGIRRTLERRIRSWRALHGPERDVIFRQEHEPGRIGLSDFTVMDDLAVTVAGEALSHRLYHFRLPFSGYEHAHVILGGESFVALAEGMQNALWALGGAPGEHRTDSLSAAFRNLDAPMREDLTRRYEALCAHYGMTPSRNNPGEAHENGSIESAHGHFKSRLADALLLRGNRDFPTIADYRRFIDENAARHNAHHAKRIDVERATLLKLPARRSGDGEDHVVTVTSAGGFTLKRVFYTVPSRLIGHRLRARLFDDRLDLFLGGTLLMTLPRGRPKSHDKHGHVVDYRHVIHALRRKPAALARLVYRDQLFPREAYRRMFELLCGKLAERQACKITVALLVLAHEHACEAELAQALDDDLRAKRLPDLDILRARFAPRSASLPDVHVRTVPLADYQLLLDTPATGTATAAECGA</sequence>
<dbReference type="SUPFAM" id="SSF53098">
    <property type="entry name" value="Ribonuclease H-like"/>
    <property type="match status" value="1"/>
</dbReference>
<dbReference type="PROSITE" id="PS50994">
    <property type="entry name" value="INTEGRASE"/>
    <property type="match status" value="1"/>
</dbReference>
<keyword evidence="3" id="KW-1185">Reference proteome</keyword>
<dbReference type="PANTHER" id="PTHR35004">
    <property type="entry name" value="TRANSPOSASE RV3428C-RELATED"/>
    <property type="match status" value="1"/>
</dbReference>
<reference evidence="2 3" key="1">
    <citation type="submission" date="2020-03" db="EMBL/GenBank/DDBJ databases">
        <title>Isolation of cellulose-producing strains, genome characterization and application of the synthesized cellulose films as an economical and sustainable material for piezoelectric sensor construction.</title>
        <authorList>
            <person name="Mangayil R.K."/>
        </authorList>
    </citation>
    <scope>NUCLEOTIDE SEQUENCE [LARGE SCALE GENOMIC DNA]</scope>
    <source>
        <strain evidence="2 3">ENS 9a1a</strain>
    </source>
</reference>
<dbReference type="GO" id="GO:0003676">
    <property type="term" value="F:nucleic acid binding"/>
    <property type="evidence" value="ECO:0007669"/>
    <property type="project" value="InterPro"/>
</dbReference>
<evidence type="ECO:0000259" key="1">
    <source>
        <dbReference type="PROSITE" id="PS50994"/>
    </source>
</evidence>
<dbReference type="Proteomes" id="UP000502533">
    <property type="component" value="Chromosome"/>
</dbReference>
<evidence type="ECO:0000313" key="2">
    <source>
        <dbReference type="EMBL" id="QIP36872.1"/>
    </source>
</evidence>
<protein>
    <submittedName>
        <fullName evidence="2">IS21 family transposase</fullName>
    </submittedName>
</protein>
<dbReference type="KEGG" id="kre:GWK63_02350"/>